<evidence type="ECO:0000256" key="1">
    <source>
        <dbReference type="ARBA" id="ARBA00001974"/>
    </source>
</evidence>
<comment type="catalytic activity">
    <reaction evidence="7">
        <text>N-acetylputrescine + O2 + H2O = 4-acetamidobutanal + H2O2 + NH4(+)</text>
        <dbReference type="Rhea" id="RHEA:70283"/>
        <dbReference type="ChEBI" id="CHEBI:7386"/>
        <dbReference type="ChEBI" id="CHEBI:15377"/>
        <dbReference type="ChEBI" id="CHEBI:15379"/>
        <dbReference type="ChEBI" id="CHEBI:16240"/>
        <dbReference type="ChEBI" id="CHEBI:28938"/>
        <dbReference type="ChEBI" id="CHEBI:58263"/>
    </reaction>
    <physiologicalReaction direction="left-to-right" evidence="7">
        <dbReference type="Rhea" id="RHEA:70284"/>
    </physiologicalReaction>
</comment>
<organism evidence="10 11">
    <name type="scientific">Saccoglossus kowalevskii</name>
    <name type="common">Acorn worm</name>
    <dbReference type="NCBI Taxonomy" id="10224"/>
    <lineage>
        <taxon>Eukaryota</taxon>
        <taxon>Metazoa</taxon>
        <taxon>Hemichordata</taxon>
        <taxon>Enteropneusta</taxon>
        <taxon>Harrimaniidae</taxon>
        <taxon>Saccoglossus</taxon>
    </lineage>
</organism>
<reference evidence="11" key="1">
    <citation type="submission" date="2025-08" db="UniProtKB">
        <authorList>
            <consortium name="RefSeq"/>
        </authorList>
    </citation>
    <scope>IDENTIFICATION</scope>
    <source>
        <tissue evidence="11">Testes</tissue>
    </source>
</reference>
<evidence type="ECO:0000256" key="4">
    <source>
        <dbReference type="ARBA" id="ARBA00045409"/>
    </source>
</evidence>
<dbReference type="PRINTS" id="PR00757">
    <property type="entry name" value="AMINEOXDASEF"/>
</dbReference>
<evidence type="ECO:0000313" key="10">
    <source>
        <dbReference type="Proteomes" id="UP000694865"/>
    </source>
</evidence>
<dbReference type="InterPro" id="IPR001613">
    <property type="entry name" value="Flavin_amine_oxidase"/>
</dbReference>
<evidence type="ECO:0000259" key="9">
    <source>
        <dbReference type="Pfam" id="PF01593"/>
    </source>
</evidence>
<keyword evidence="3 8" id="KW-0560">Oxidoreductase</keyword>
<comment type="catalytic activity">
    <reaction evidence="6">
        <text>benzylamine + O2 + H2O = benzaldehyde + H2O2 + NH4(+)</text>
        <dbReference type="Rhea" id="RHEA:59424"/>
        <dbReference type="ChEBI" id="CHEBI:15377"/>
        <dbReference type="ChEBI" id="CHEBI:15379"/>
        <dbReference type="ChEBI" id="CHEBI:16240"/>
        <dbReference type="ChEBI" id="CHEBI:17169"/>
        <dbReference type="ChEBI" id="CHEBI:28938"/>
        <dbReference type="ChEBI" id="CHEBI:225238"/>
    </reaction>
    <physiologicalReaction direction="left-to-right" evidence="6">
        <dbReference type="Rhea" id="RHEA:59425"/>
    </physiologicalReaction>
</comment>
<keyword evidence="8" id="KW-0274">FAD</keyword>
<protein>
    <recommendedName>
        <fullName evidence="8">Amine oxidase</fullName>
        <ecNumber evidence="8">1.4.3.-</ecNumber>
    </recommendedName>
</protein>
<dbReference type="SUPFAM" id="SSF54373">
    <property type="entry name" value="FAD-linked reductases, C-terminal domain"/>
    <property type="match status" value="1"/>
</dbReference>
<evidence type="ECO:0000256" key="7">
    <source>
        <dbReference type="ARBA" id="ARBA00049430"/>
    </source>
</evidence>
<dbReference type="PANTHER" id="PTHR43563">
    <property type="entry name" value="AMINE OXIDASE"/>
    <property type="match status" value="1"/>
</dbReference>
<dbReference type="Pfam" id="PF01593">
    <property type="entry name" value="Amino_oxidase"/>
    <property type="match status" value="1"/>
</dbReference>
<dbReference type="Gene3D" id="3.90.660.10">
    <property type="match status" value="1"/>
</dbReference>
<sequence length="132" mass="14792">MGSVIKTVTYYKTAFWETKGFHGSCIVIDDTEPVNFILNDTKPDGSYPALLSYIPGGKAISWNQKSSEERKAALCKLYSKIFKSEDALQPINYLEFAWIGTPFIGGGHSPFYPPGVITGYARYVLINVYFCR</sequence>
<name>A0ABM0MNG6_SACKO</name>
<comment type="catalytic activity">
    <reaction evidence="5">
        <text>a secondary aliphatic amine + O2 + H2O = a primary amine + an aldehyde + H2O2</text>
        <dbReference type="Rhea" id="RHEA:26414"/>
        <dbReference type="ChEBI" id="CHEBI:15377"/>
        <dbReference type="ChEBI" id="CHEBI:15379"/>
        <dbReference type="ChEBI" id="CHEBI:16240"/>
        <dbReference type="ChEBI" id="CHEBI:17478"/>
        <dbReference type="ChEBI" id="CHEBI:58855"/>
        <dbReference type="ChEBI" id="CHEBI:65296"/>
        <dbReference type="EC" id="1.4.3.4"/>
    </reaction>
</comment>
<dbReference type="RefSeq" id="XP_006821557.1">
    <property type="nucleotide sequence ID" value="XM_006821494.1"/>
</dbReference>
<evidence type="ECO:0000313" key="11">
    <source>
        <dbReference type="RefSeq" id="XP_006821557.1"/>
    </source>
</evidence>
<dbReference type="Proteomes" id="UP000694865">
    <property type="component" value="Unplaced"/>
</dbReference>
<dbReference type="InterPro" id="IPR050703">
    <property type="entry name" value="Flavin_MAO"/>
</dbReference>
<feature type="non-terminal residue" evidence="11">
    <location>
        <position position="132"/>
    </location>
</feature>
<keyword evidence="8" id="KW-0285">Flavoprotein</keyword>
<evidence type="ECO:0000256" key="8">
    <source>
        <dbReference type="RuleBase" id="RU362067"/>
    </source>
</evidence>
<dbReference type="EC" id="1.4.3.-" evidence="8"/>
<comment type="function">
    <text evidence="4">Catalyzes the oxidative deamination of primary and some secondary amines such as neurotransmitters, and exogenous amines including the tertiary amine, neurotoxin 1-methyl-4-phenyl-1,2,3,6-tetrahydropyridine (MPTP), with concomitant reduction of oxygen to hydrogen peroxide and participates in the metabolism of neuroactive and vasoactive amines in the central nervous system and peripheral tissues. Preferentially degrades benzylamine and phenylethylamine.</text>
</comment>
<dbReference type="GeneID" id="102802556"/>
<comment type="cofactor">
    <cofactor evidence="1 8">
        <name>FAD</name>
        <dbReference type="ChEBI" id="CHEBI:57692"/>
    </cofactor>
</comment>
<evidence type="ECO:0000256" key="3">
    <source>
        <dbReference type="ARBA" id="ARBA00023002"/>
    </source>
</evidence>
<dbReference type="PANTHER" id="PTHR43563:SF1">
    <property type="entry name" value="AMINE OXIDASE [FLAVIN-CONTAINING] B"/>
    <property type="match status" value="1"/>
</dbReference>
<feature type="domain" description="Amine oxidase" evidence="9">
    <location>
        <begin position="1"/>
        <end position="115"/>
    </location>
</feature>
<evidence type="ECO:0000256" key="2">
    <source>
        <dbReference type="ARBA" id="ARBA00004362"/>
    </source>
</evidence>
<accession>A0ABM0MNG6</accession>
<comment type="similarity">
    <text evidence="8">Belongs to the flavin monoamine oxidase family.</text>
</comment>
<proteinExistence type="inferred from homology"/>
<comment type="subcellular location">
    <subcellularLocation>
        <location evidence="2">Mitochondrion outer membrane</location>
        <topology evidence="2">Single-pass type IV membrane protein</topology>
        <orientation evidence="2">Cytoplasmic side</orientation>
    </subcellularLocation>
</comment>
<dbReference type="InterPro" id="IPR002937">
    <property type="entry name" value="Amino_oxidase"/>
</dbReference>
<evidence type="ECO:0000256" key="5">
    <source>
        <dbReference type="ARBA" id="ARBA00048448"/>
    </source>
</evidence>
<evidence type="ECO:0000256" key="6">
    <source>
        <dbReference type="ARBA" id="ARBA00049354"/>
    </source>
</evidence>
<gene>
    <name evidence="11" type="primary">LOC102802556</name>
</gene>
<keyword evidence="10" id="KW-1185">Reference proteome</keyword>